<protein>
    <submittedName>
        <fullName evidence="3">Endonuclease/exonuclease/phosphatase</fullName>
    </submittedName>
</protein>
<evidence type="ECO:0000313" key="4">
    <source>
        <dbReference type="Proteomes" id="UP000507962"/>
    </source>
</evidence>
<evidence type="ECO:0000256" key="1">
    <source>
        <dbReference type="SAM" id="Phobius"/>
    </source>
</evidence>
<dbReference type="SUPFAM" id="SSF56219">
    <property type="entry name" value="DNase I-like"/>
    <property type="match status" value="1"/>
</dbReference>
<reference evidence="3 4" key="1">
    <citation type="submission" date="2019-03" db="EMBL/GenBank/DDBJ databases">
        <authorList>
            <person name="Nijsse B."/>
        </authorList>
    </citation>
    <scope>NUCLEOTIDE SEQUENCE [LARGE SCALE GENOMIC DNA]</scope>
    <source>
        <strain evidence="3">Desulfoluna butyratoxydans MSL71</strain>
    </source>
</reference>
<keyword evidence="4" id="KW-1185">Reference proteome</keyword>
<keyword evidence="1" id="KW-0472">Membrane</keyword>
<keyword evidence="3" id="KW-0378">Hydrolase</keyword>
<dbReference type="GO" id="GO:0004527">
    <property type="term" value="F:exonuclease activity"/>
    <property type="evidence" value="ECO:0007669"/>
    <property type="project" value="UniProtKB-KW"/>
</dbReference>
<keyword evidence="1" id="KW-1133">Transmembrane helix</keyword>
<dbReference type="InterPro" id="IPR005135">
    <property type="entry name" value="Endo/exonuclease/phosphatase"/>
</dbReference>
<dbReference type="Proteomes" id="UP000507962">
    <property type="component" value="Unassembled WGS sequence"/>
</dbReference>
<dbReference type="GO" id="GO:0004519">
    <property type="term" value="F:endonuclease activity"/>
    <property type="evidence" value="ECO:0007669"/>
    <property type="project" value="UniProtKB-KW"/>
</dbReference>
<gene>
    <name evidence="3" type="ORF">MSL71_39820</name>
</gene>
<dbReference type="InterPro" id="IPR036691">
    <property type="entry name" value="Endo/exonu/phosph_ase_sf"/>
</dbReference>
<dbReference type="InterPro" id="IPR051916">
    <property type="entry name" value="GPI-anchor_lipid_remodeler"/>
</dbReference>
<keyword evidence="3" id="KW-0269">Exonuclease</keyword>
<keyword evidence="3" id="KW-0540">Nuclease</keyword>
<feature type="transmembrane region" description="Helical" evidence="1">
    <location>
        <begin position="7"/>
        <end position="27"/>
    </location>
</feature>
<dbReference type="Gene3D" id="3.60.10.10">
    <property type="entry name" value="Endonuclease/exonuclease/phosphatase"/>
    <property type="match status" value="1"/>
</dbReference>
<keyword evidence="3" id="KW-0255">Endonuclease</keyword>
<feature type="domain" description="Endonuclease/exonuclease/phosphatase" evidence="2">
    <location>
        <begin position="58"/>
        <end position="350"/>
    </location>
</feature>
<name>A0A4V6ILT1_9BACT</name>
<dbReference type="GO" id="GO:0016020">
    <property type="term" value="C:membrane"/>
    <property type="evidence" value="ECO:0007669"/>
    <property type="project" value="GOC"/>
</dbReference>
<accession>A0A4V6ILT1</accession>
<dbReference type="GO" id="GO:0006506">
    <property type="term" value="P:GPI anchor biosynthetic process"/>
    <property type="evidence" value="ECO:0007669"/>
    <property type="project" value="TreeGrafter"/>
</dbReference>
<dbReference type="EMBL" id="CAADHO010000008">
    <property type="protein sequence ID" value="VFQ46318.1"/>
    <property type="molecule type" value="Genomic_DNA"/>
</dbReference>
<dbReference type="PANTHER" id="PTHR14859:SF1">
    <property type="entry name" value="PGAP2-INTERACTING PROTEIN"/>
    <property type="match status" value="1"/>
</dbReference>
<dbReference type="RefSeq" id="WP_180143864.1">
    <property type="nucleotide sequence ID" value="NZ_CAADHO010000008.1"/>
</dbReference>
<proteinExistence type="predicted"/>
<keyword evidence="1" id="KW-0812">Transmembrane</keyword>
<sequence length="363" mass="39760">MYGLVKCLGILCAGSLVMLLVAAVWVYRGGERFEAVASASLTAGEGPALSPGQSLTVMSWNVQYFAGKNYVFYYDLPGFSGPDKRPSPQDMDATFAEAARVVDDESPDILLLQEVDHGASRTDGQDQAARLESLLKTRYPFKAEAFYWKARFVPHPKIMGAVGMKLVIYSRYRMEAPVRIALPGAGGNFFTERLNLQRCLLTAELPVAGGGRLALINLHLEAFPVTPDLLARQLGALEHVIRVFERQGAPVISGGDFNLLPPGQYEALDEEQRALFNPEGEMTPLFSRYTVIPGLDDTDPRGPSPHYTHFPNDPGISGPDRTLDYLVCSRQLAVTSARVRSEDTLHISDHLPVVATLAVPEQD</sequence>
<evidence type="ECO:0000259" key="2">
    <source>
        <dbReference type="Pfam" id="PF03372"/>
    </source>
</evidence>
<dbReference type="PANTHER" id="PTHR14859">
    <property type="entry name" value="CALCOFLUOR WHITE HYPERSENSITIVE PROTEIN PRECURSOR"/>
    <property type="match status" value="1"/>
</dbReference>
<evidence type="ECO:0000313" key="3">
    <source>
        <dbReference type="EMBL" id="VFQ46318.1"/>
    </source>
</evidence>
<organism evidence="3 4">
    <name type="scientific">Desulfoluna butyratoxydans</name>
    <dbReference type="NCBI Taxonomy" id="231438"/>
    <lineage>
        <taxon>Bacteria</taxon>
        <taxon>Pseudomonadati</taxon>
        <taxon>Thermodesulfobacteriota</taxon>
        <taxon>Desulfobacteria</taxon>
        <taxon>Desulfobacterales</taxon>
        <taxon>Desulfolunaceae</taxon>
        <taxon>Desulfoluna</taxon>
    </lineage>
</organism>
<dbReference type="AlphaFoldDB" id="A0A4V6ILT1"/>
<dbReference type="Pfam" id="PF03372">
    <property type="entry name" value="Exo_endo_phos"/>
    <property type="match status" value="1"/>
</dbReference>